<accession>A0ABQ2VPL7</accession>
<keyword evidence="2" id="KW-1185">Reference proteome</keyword>
<sequence length="69" mass="7784">MTGEIQPEEWRGARWCEKGRTQSFARSVRRPDAPYKARRGRLDGHPAYTVAASMVDGLEHRTEQAGAVQ</sequence>
<gene>
    <name evidence="1" type="ORF">GCM10010211_85180</name>
</gene>
<evidence type="ECO:0000313" key="2">
    <source>
        <dbReference type="Proteomes" id="UP000654471"/>
    </source>
</evidence>
<organism evidence="1 2">
    <name type="scientific">Streptomyces albospinus</name>
    <dbReference type="NCBI Taxonomy" id="285515"/>
    <lineage>
        <taxon>Bacteria</taxon>
        <taxon>Bacillati</taxon>
        <taxon>Actinomycetota</taxon>
        <taxon>Actinomycetes</taxon>
        <taxon>Kitasatosporales</taxon>
        <taxon>Streptomycetaceae</taxon>
        <taxon>Streptomyces</taxon>
    </lineage>
</organism>
<protein>
    <recommendedName>
        <fullName evidence="3">Transposase</fullName>
    </recommendedName>
</protein>
<reference evidence="2" key="1">
    <citation type="journal article" date="2019" name="Int. J. Syst. Evol. Microbiol.">
        <title>The Global Catalogue of Microorganisms (GCM) 10K type strain sequencing project: providing services to taxonomists for standard genome sequencing and annotation.</title>
        <authorList>
            <consortium name="The Broad Institute Genomics Platform"/>
            <consortium name="The Broad Institute Genome Sequencing Center for Infectious Disease"/>
            <person name="Wu L."/>
            <person name="Ma J."/>
        </authorList>
    </citation>
    <scope>NUCLEOTIDE SEQUENCE [LARGE SCALE GENOMIC DNA]</scope>
    <source>
        <strain evidence="2">JCM 3399</strain>
    </source>
</reference>
<dbReference type="Proteomes" id="UP000654471">
    <property type="component" value="Unassembled WGS sequence"/>
</dbReference>
<proteinExistence type="predicted"/>
<dbReference type="EMBL" id="BMRP01000106">
    <property type="protein sequence ID" value="GGV05083.1"/>
    <property type="molecule type" value="Genomic_DNA"/>
</dbReference>
<name>A0ABQ2VPL7_9ACTN</name>
<comment type="caution">
    <text evidence="1">The sequence shown here is derived from an EMBL/GenBank/DDBJ whole genome shotgun (WGS) entry which is preliminary data.</text>
</comment>
<evidence type="ECO:0008006" key="3">
    <source>
        <dbReference type="Google" id="ProtNLM"/>
    </source>
</evidence>
<evidence type="ECO:0000313" key="1">
    <source>
        <dbReference type="EMBL" id="GGV05083.1"/>
    </source>
</evidence>